<evidence type="ECO:0000313" key="4">
    <source>
        <dbReference type="EMBL" id="KAG7466206.1"/>
    </source>
</evidence>
<dbReference type="InterPro" id="IPR027417">
    <property type="entry name" value="P-loop_NTPase"/>
</dbReference>
<organism evidence="4 5">
    <name type="scientific">Megalops atlanticus</name>
    <name type="common">Tarpon</name>
    <name type="synonym">Clupea gigantea</name>
    <dbReference type="NCBI Taxonomy" id="7932"/>
    <lineage>
        <taxon>Eukaryota</taxon>
        <taxon>Metazoa</taxon>
        <taxon>Chordata</taxon>
        <taxon>Craniata</taxon>
        <taxon>Vertebrata</taxon>
        <taxon>Euteleostomi</taxon>
        <taxon>Actinopterygii</taxon>
        <taxon>Neopterygii</taxon>
        <taxon>Teleostei</taxon>
        <taxon>Elopiformes</taxon>
        <taxon>Megalopidae</taxon>
        <taxon>Megalops</taxon>
    </lineage>
</organism>
<evidence type="ECO:0000256" key="2">
    <source>
        <dbReference type="ARBA" id="ARBA00022741"/>
    </source>
</evidence>
<keyword evidence="3" id="KW-0418">Kinase</keyword>
<dbReference type="Gene3D" id="1.20.890.10">
    <property type="entry name" value="cAMP-dependent protein kinase regulatory subunit, dimerization-anchoring domain"/>
    <property type="match status" value="1"/>
</dbReference>
<dbReference type="GO" id="GO:0005524">
    <property type="term" value="F:ATP binding"/>
    <property type="evidence" value="ECO:0007669"/>
    <property type="project" value="InterPro"/>
</dbReference>
<dbReference type="Proteomes" id="UP001046870">
    <property type="component" value="Chromosome 13"/>
</dbReference>
<dbReference type="AlphaFoldDB" id="A0A9D3T965"/>
<keyword evidence="1" id="KW-0808">Transferase</keyword>
<evidence type="ECO:0000256" key="3">
    <source>
        <dbReference type="ARBA" id="ARBA00022777"/>
    </source>
</evidence>
<keyword evidence="2" id="KW-0547">Nucleotide-binding</keyword>
<keyword evidence="5" id="KW-1185">Reference proteome</keyword>
<accession>A0A9D3T965</accession>
<name>A0A9D3T965_MEGAT</name>
<evidence type="ECO:0000256" key="1">
    <source>
        <dbReference type="ARBA" id="ARBA00022679"/>
    </source>
</evidence>
<proteinExistence type="predicted"/>
<protein>
    <recommendedName>
        <fullName evidence="6">Adenylate kinase 7</fullName>
    </recommendedName>
</protein>
<dbReference type="Pfam" id="PF05186">
    <property type="entry name" value="Dpy-30"/>
    <property type="match status" value="1"/>
</dbReference>
<gene>
    <name evidence="4" type="ORF">MATL_G00162340</name>
</gene>
<dbReference type="InterPro" id="IPR007858">
    <property type="entry name" value="Dpy-30_motif"/>
</dbReference>
<evidence type="ECO:0000313" key="5">
    <source>
        <dbReference type="Proteomes" id="UP001046870"/>
    </source>
</evidence>
<dbReference type="InterPro" id="IPR047499">
    <property type="entry name" value="DD_AK7"/>
</dbReference>
<dbReference type="OrthoDB" id="10262413at2759"/>
<dbReference type="PANTHER" id="PTHR23359">
    <property type="entry name" value="NUCLEOTIDE KINASE"/>
    <property type="match status" value="1"/>
</dbReference>
<dbReference type="GO" id="GO:0006139">
    <property type="term" value="P:nucleobase-containing compound metabolic process"/>
    <property type="evidence" value="ECO:0007669"/>
    <property type="project" value="InterPro"/>
</dbReference>
<dbReference type="Pfam" id="PF00406">
    <property type="entry name" value="ADK"/>
    <property type="match status" value="1"/>
</dbReference>
<dbReference type="InterPro" id="IPR000850">
    <property type="entry name" value="Adenylat/UMP-CMP_kin"/>
</dbReference>
<reference evidence="4" key="1">
    <citation type="submission" date="2021-01" db="EMBL/GenBank/DDBJ databases">
        <authorList>
            <person name="Zahm M."/>
            <person name="Roques C."/>
            <person name="Cabau C."/>
            <person name="Klopp C."/>
            <person name="Donnadieu C."/>
            <person name="Jouanno E."/>
            <person name="Lampietro C."/>
            <person name="Louis A."/>
            <person name="Herpin A."/>
            <person name="Echchiki A."/>
            <person name="Berthelot C."/>
            <person name="Parey E."/>
            <person name="Roest-Crollius H."/>
            <person name="Braasch I."/>
            <person name="Postlethwait J."/>
            <person name="Bobe J."/>
            <person name="Montfort J."/>
            <person name="Bouchez O."/>
            <person name="Begum T."/>
            <person name="Mejri S."/>
            <person name="Adams A."/>
            <person name="Chen W.-J."/>
            <person name="Guiguen Y."/>
        </authorList>
    </citation>
    <scope>NUCLEOTIDE SEQUENCE</scope>
    <source>
        <strain evidence="4">YG-15Mar2019-1</strain>
        <tissue evidence="4">Brain</tissue>
    </source>
</reference>
<dbReference type="EMBL" id="JAFDVH010000013">
    <property type="protein sequence ID" value="KAG7466206.1"/>
    <property type="molecule type" value="Genomic_DNA"/>
</dbReference>
<dbReference type="CDD" id="cd22967">
    <property type="entry name" value="DD_AK7"/>
    <property type="match status" value="1"/>
</dbReference>
<dbReference type="Gene3D" id="3.40.50.300">
    <property type="entry name" value="P-loop containing nucleotide triphosphate hydrolases"/>
    <property type="match status" value="1"/>
</dbReference>
<sequence>MEGCLDDQFVIRIMKDKLSSKPCRNQGFVLDGFPKTYEQAKELFNADEDEPEDTRSKLPPFNKKIIPEFVLSLNATDAFLKNRVLNLPESAVEGTHYTQDQFPRRLATFRENNVEDETVLNYFVELEIHIDHIEITSSDDMEYLIVMEKIKEVVGDARNYGLTSEELEEEERRKADERLKAVATEKAEIERKEANEAASRVARWEEWSKRMEEINKLEQELLEAQTVPLRNYLMKNVMPTLTQGLIECCKTKPDDPIDFLAEYLLRNNPQV</sequence>
<evidence type="ECO:0008006" key="6">
    <source>
        <dbReference type="Google" id="ProtNLM"/>
    </source>
</evidence>
<comment type="caution">
    <text evidence="4">The sequence shown here is derived from an EMBL/GenBank/DDBJ whole genome shotgun (WGS) entry which is preliminary data.</text>
</comment>
<dbReference type="GO" id="GO:0019205">
    <property type="term" value="F:nucleobase-containing compound kinase activity"/>
    <property type="evidence" value="ECO:0007669"/>
    <property type="project" value="InterPro"/>
</dbReference>